<organism evidence="3 4">
    <name type="scientific">Saccharata proteae CBS 121410</name>
    <dbReference type="NCBI Taxonomy" id="1314787"/>
    <lineage>
        <taxon>Eukaryota</taxon>
        <taxon>Fungi</taxon>
        <taxon>Dikarya</taxon>
        <taxon>Ascomycota</taxon>
        <taxon>Pezizomycotina</taxon>
        <taxon>Dothideomycetes</taxon>
        <taxon>Dothideomycetes incertae sedis</taxon>
        <taxon>Botryosphaeriales</taxon>
        <taxon>Saccharataceae</taxon>
        <taxon>Saccharata</taxon>
    </lineage>
</organism>
<dbReference type="AlphaFoldDB" id="A0A9P4LXG0"/>
<accession>A0A9P4LXG0</accession>
<sequence length="765" mass="84897">MSLRLCKRAIRRCVSTIRRDSASKIEPEKARGTVFLDPLNPKGADLLRHYEHNYYTPAATPPEPAQETADAPIQPSDAVKQLDRSITPEALSNYLLWQLYYDYCEPPPTEATKWYSNWDTNDLTVFIEMGLYFRHGHTTVGGGMERACAELGISWLKDVAWRIVRLASSHNMEQSELANIVENAREDSSEDLVRATSLLNILNHNIEVITLLTPAPSSIHARMRTNLIKVLEDYVRFVIQPQITRAKGDWLASVPETESDRIIAQRVNKRYLTVQLPREVPLYPYGKDHHLSRLNPERGQGVKLSNSFSNPELYHPAGHYGNPGMPTPPSSRGRNEHPSLVARVGALPEVPSSDLLSPLLPLIDSARPSSPSNSGSKPDSRSNTTSSRISMSSREWIAKEQQTPAATKNSLRRILSLDGINADREALARQKMLQAENDKLKAETSRLERQLEEVRLRKAAIGANATAPAVERSKPAARTSKPDLRVKTDVSPGPAAVATGNSRGGYSSQDVSPTTVGAQQSPPRAVDASQRRTNRNRLTSTPDISALGRKNQHHGHQLHQSQRQQPRRHVSTPNINNQYSPETPISGAPPLPQHPPQYFNNFGFPPPQMPPTPPLFFAPSYSRDTLPSQVMFQQQVPYSTMLTPIGGMPTYAPNMLMQHPPLQQQQQMLYGQPQMVGSWGVPGQGFQQQTQTQQQQRPVSSRRAHTDSMAVAAQRSSTMASAGIGRKPSREMGVLGQAHGRKDSQAVASGAGMGKEQQKHRQRYH</sequence>
<feature type="region of interest" description="Disordered" evidence="2">
    <location>
        <begin position="291"/>
        <end position="337"/>
    </location>
</feature>
<proteinExistence type="predicted"/>
<evidence type="ECO:0000256" key="1">
    <source>
        <dbReference type="SAM" id="Coils"/>
    </source>
</evidence>
<evidence type="ECO:0000256" key="2">
    <source>
        <dbReference type="SAM" id="MobiDB-lite"/>
    </source>
</evidence>
<feature type="region of interest" description="Disordered" evidence="2">
    <location>
        <begin position="680"/>
        <end position="765"/>
    </location>
</feature>
<protein>
    <submittedName>
        <fullName evidence="3">Uncharacterized protein</fullName>
    </submittedName>
</protein>
<evidence type="ECO:0000313" key="3">
    <source>
        <dbReference type="EMBL" id="KAF2087599.1"/>
    </source>
</evidence>
<keyword evidence="4" id="KW-1185">Reference proteome</keyword>
<dbReference type="EMBL" id="ML978719">
    <property type="protein sequence ID" value="KAF2087599.1"/>
    <property type="molecule type" value="Genomic_DNA"/>
</dbReference>
<feature type="compositionally biased region" description="Polar residues" evidence="2">
    <location>
        <begin position="499"/>
        <end position="522"/>
    </location>
</feature>
<feature type="compositionally biased region" description="Polar residues" evidence="2">
    <location>
        <begin position="571"/>
        <end position="583"/>
    </location>
</feature>
<reference evidence="3" key="1">
    <citation type="journal article" date="2020" name="Stud. Mycol.">
        <title>101 Dothideomycetes genomes: a test case for predicting lifestyles and emergence of pathogens.</title>
        <authorList>
            <person name="Haridas S."/>
            <person name="Albert R."/>
            <person name="Binder M."/>
            <person name="Bloem J."/>
            <person name="Labutti K."/>
            <person name="Salamov A."/>
            <person name="Andreopoulos B."/>
            <person name="Baker S."/>
            <person name="Barry K."/>
            <person name="Bills G."/>
            <person name="Bluhm B."/>
            <person name="Cannon C."/>
            <person name="Castanera R."/>
            <person name="Culley D."/>
            <person name="Daum C."/>
            <person name="Ezra D."/>
            <person name="Gonzalez J."/>
            <person name="Henrissat B."/>
            <person name="Kuo A."/>
            <person name="Liang C."/>
            <person name="Lipzen A."/>
            <person name="Lutzoni F."/>
            <person name="Magnuson J."/>
            <person name="Mondo S."/>
            <person name="Nolan M."/>
            <person name="Ohm R."/>
            <person name="Pangilinan J."/>
            <person name="Park H.-J."/>
            <person name="Ramirez L."/>
            <person name="Alfaro M."/>
            <person name="Sun H."/>
            <person name="Tritt A."/>
            <person name="Yoshinaga Y."/>
            <person name="Zwiers L.-H."/>
            <person name="Turgeon B."/>
            <person name="Goodwin S."/>
            <person name="Spatafora J."/>
            <person name="Crous P."/>
            <person name="Grigoriev I."/>
        </authorList>
    </citation>
    <scope>NUCLEOTIDE SEQUENCE</scope>
    <source>
        <strain evidence="3">CBS 121410</strain>
    </source>
</reference>
<comment type="caution">
    <text evidence="3">The sequence shown here is derived from an EMBL/GenBank/DDBJ whole genome shotgun (WGS) entry which is preliminary data.</text>
</comment>
<evidence type="ECO:0000313" key="4">
    <source>
        <dbReference type="Proteomes" id="UP000799776"/>
    </source>
</evidence>
<keyword evidence="1" id="KW-0175">Coiled coil</keyword>
<feature type="compositionally biased region" description="Low complexity" evidence="2">
    <location>
        <begin position="361"/>
        <end position="394"/>
    </location>
</feature>
<feature type="region of interest" description="Disordered" evidence="2">
    <location>
        <begin position="361"/>
        <end position="407"/>
    </location>
</feature>
<dbReference type="Proteomes" id="UP000799776">
    <property type="component" value="Unassembled WGS sequence"/>
</dbReference>
<feature type="compositionally biased region" description="Low complexity" evidence="2">
    <location>
        <begin position="687"/>
        <end position="696"/>
    </location>
</feature>
<feature type="region of interest" description="Disordered" evidence="2">
    <location>
        <begin position="464"/>
        <end position="594"/>
    </location>
</feature>
<name>A0A9P4LXG0_9PEZI</name>
<feature type="coiled-coil region" evidence="1">
    <location>
        <begin position="430"/>
        <end position="457"/>
    </location>
</feature>
<gene>
    <name evidence="3" type="ORF">K490DRAFT_56699</name>
</gene>